<evidence type="ECO:0008006" key="11">
    <source>
        <dbReference type="Google" id="ProtNLM"/>
    </source>
</evidence>
<dbReference type="GO" id="GO:0004519">
    <property type="term" value="F:endonuclease activity"/>
    <property type="evidence" value="ECO:0007669"/>
    <property type="project" value="UniProtKB-KW"/>
</dbReference>
<dbReference type="Gene3D" id="3.30.920.30">
    <property type="entry name" value="Hypothetical protein"/>
    <property type="match status" value="1"/>
</dbReference>
<gene>
    <name evidence="9" type="ORF">DM484_13695</name>
</gene>
<accession>A0A2W4R7E1</accession>
<dbReference type="GO" id="GO:0003729">
    <property type="term" value="F:mRNA binding"/>
    <property type="evidence" value="ECO:0007669"/>
    <property type="project" value="InterPro"/>
</dbReference>
<evidence type="ECO:0000256" key="7">
    <source>
        <dbReference type="ARBA" id="ARBA00023016"/>
    </source>
</evidence>
<evidence type="ECO:0000256" key="8">
    <source>
        <dbReference type="SAM" id="MobiDB-lite"/>
    </source>
</evidence>
<comment type="similarity">
    <text evidence="1">Belongs to the HicA mRNA interferase family.</text>
</comment>
<dbReference type="Proteomes" id="UP000249396">
    <property type="component" value="Unassembled WGS sequence"/>
</dbReference>
<keyword evidence="3" id="KW-0540">Nuclease</keyword>
<protein>
    <recommendedName>
        <fullName evidence="11">Addiction module toxin, HicA family</fullName>
    </recommendedName>
</protein>
<dbReference type="InterPro" id="IPR012933">
    <property type="entry name" value="HicA_mRNA_interferase"/>
</dbReference>
<keyword evidence="2" id="KW-1277">Toxin-antitoxin system</keyword>
<keyword evidence="6" id="KW-0694">RNA-binding</keyword>
<organism evidence="9 10">
    <name type="scientific">Candidatus Methylumidiphilus alinenensis</name>
    <dbReference type="NCBI Taxonomy" id="2202197"/>
    <lineage>
        <taxon>Bacteria</taxon>
        <taxon>Pseudomonadati</taxon>
        <taxon>Pseudomonadota</taxon>
        <taxon>Gammaproteobacteria</taxon>
        <taxon>Methylococcales</taxon>
        <taxon>Candidatus Methylumidiphilus</taxon>
    </lineage>
</organism>
<name>A0A2W4R7E1_9GAMM</name>
<evidence type="ECO:0000313" key="9">
    <source>
        <dbReference type="EMBL" id="PZN78079.1"/>
    </source>
</evidence>
<evidence type="ECO:0000256" key="1">
    <source>
        <dbReference type="ARBA" id="ARBA00006620"/>
    </source>
</evidence>
<evidence type="ECO:0000256" key="5">
    <source>
        <dbReference type="ARBA" id="ARBA00022801"/>
    </source>
</evidence>
<dbReference type="AlphaFoldDB" id="A0A2W4R7E1"/>
<dbReference type="GO" id="GO:0016787">
    <property type="term" value="F:hydrolase activity"/>
    <property type="evidence" value="ECO:0007669"/>
    <property type="project" value="UniProtKB-KW"/>
</dbReference>
<dbReference type="EMBL" id="QJPH01000325">
    <property type="protein sequence ID" value="PZN78079.1"/>
    <property type="molecule type" value="Genomic_DNA"/>
</dbReference>
<dbReference type="InterPro" id="IPR038570">
    <property type="entry name" value="HicA_sf"/>
</dbReference>
<dbReference type="SUPFAM" id="SSF54786">
    <property type="entry name" value="YcfA/nrd intein domain"/>
    <property type="match status" value="1"/>
</dbReference>
<keyword evidence="4" id="KW-0255">Endonuclease</keyword>
<evidence type="ECO:0000256" key="2">
    <source>
        <dbReference type="ARBA" id="ARBA00022649"/>
    </source>
</evidence>
<evidence type="ECO:0000256" key="4">
    <source>
        <dbReference type="ARBA" id="ARBA00022759"/>
    </source>
</evidence>
<keyword evidence="5" id="KW-0378">Hydrolase</keyword>
<comment type="caution">
    <text evidence="9">The sequence shown here is derived from an EMBL/GenBank/DDBJ whole genome shotgun (WGS) entry which is preliminary data.</text>
</comment>
<evidence type="ECO:0000313" key="10">
    <source>
        <dbReference type="Proteomes" id="UP000249396"/>
    </source>
</evidence>
<reference evidence="9 10" key="1">
    <citation type="journal article" date="2018" name="Aquat. Microb. Ecol.">
        <title>Gammaproteobacterial methanotrophs dominate.</title>
        <authorList>
            <person name="Rissanen A.J."/>
            <person name="Saarenheimo J."/>
            <person name="Tiirola M."/>
            <person name="Peura S."/>
            <person name="Aalto S.L."/>
            <person name="Karvinen A."/>
            <person name="Nykanen H."/>
        </authorList>
    </citation>
    <scope>NUCLEOTIDE SEQUENCE [LARGE SCALE GENOMIC DNA]</scope>
    <source>
        <strain evidence="9">AMbin10</strain>
    </source>
</reference>
<feature type="compositionally biased region" description="Basic and acidic residues" evidence="8">
    <location>
        <begin position="45"/>
        <end position="64"/>
    </location>
</feature>
<keyword evidence="7" id="KW-0346">Stress response</keyword>
<dbReference type="Pfam" id="PF07927">
    <property type="entry name" value="HicA_toxin"/>
    <property type="match status" value="1"/>
</dbReference>
<feature type="region of interest" description="Disordered" evidence="8">
    <location>
        <begin position="40"/>
        <end position="64"/>
    </location>
</feature>
<evidence type="ECO:0000256" key="3">
    <source>
        <dbReference type="ARBA" id="ARBA00022722"/>
    </source>
</evidence>
<evidence type="ECO:0000256" key="6">
    <source>
        <dbReference type="ARBA" id="ARBA00022884"/>
    </source>
</evidence>
<sequence>MPRKIRDLIFDLEQAGFCNRSGKGSHRNYQHDKGMRVTISGQLGDDSKPYQEREVKKKVQESKE</sequence>
<proteinExistence type="inferred from homology"/>